<organism evidence="1 2">
    <name type="scientific">Avena sativa</name>
    <name type="common">Oat</name>
    <dbReference type="NCBI Taxonomy" id="4498"/>
    <lineage>
        <taxon>Eukaryota</taxon>
        <taxon>Viridiplantae</taxon>
        <taxon>Streptophyta</taxon>
        <taxon>Embryophyta</taxon>
        <taxon>Tracheophyta</taxon>
        <taxon>Spermatophyta</taxon>
        <taxon>Magnoliopsida</taxon>
        <taxon>Liliopsida</taxon>
        <taxon>Poales</taxon>
        <taxon>Poaceae</taxon>
        <taxon>BOP clade</taxon>
        <taxon>Pooideae</taxon>
        <taxon>Poodae</taxon>
        <taxon>Poeae</taxon>
        <taxon>Poeae Chloroplast Group 1 (Aveneae type)</taxon>
        <taxon>Aveninae</taxon>
        <taxon>Avena</taxon>
    </lineage>
</organism>
<keyword evidence="2" id="KW-1185">Reference proteome</keyword>
<evidence type="ECO:0000313" key="2">
    <source>
        <dbReference type="Proteomes" id="UP001732700"/>
    </source>
</evidence>
<dbReference type="Proteomes" id="UP001732700">
    <property type="component" value="Chromosome 2A"/>
</dbReference>
<evidence type="ECO:0000313" key="1">
    <source>
        <dbReference type="EnsemblPlants" id="AVESA.00010b.r2.2AG0241680.1.CDS"/>
    </source>
</evidence>
<proteinExistence type="predicted"/>
<name>A0ACD5UEP9_AVESA</name>
<dbReference type="EnsemblPlants" id="AVESA.00010b.r2.2AG0241680.1">
    <property type="protein sequence ID" value="AVESA.00010b.r2.2AG0241680.1.CDS"/>
    <property type="gene ID" value="AVESA.00010b.r2.2AG0241680"/>
</dbReference>
<sequence>MSFLLFVLPLLFHLGTRAANAADTFGSGGNITDGETLVSAGGSFTMGFFSLGVPARRYLGIWFSVSEDTVCWVANRARPINGGSGVLVLGDGGRLLLLDGGGQVAWSSNSSGASASAVAELLNTGNLVVRDRASSHLLWQSFDHPSNTLLPGMKTGKNLWTGAEWYITSWSSPTDPAPGLYRRGLETEVLPENAVWRGNVKTYRTGPWNGLYFNGVPDMVSYANFFTYKLTISSGEVTYGYDAKAGAPLSRITLSDTGMLQRLAWDSSSQGWKTFYSAPRDACDAYARCGAFGLCDAGAASTSFCGCVEGFAPASPSAWDMRDTSPTRTTPRRWTREESDWRSAGRGALPTAPVAYAASDIRGAGRHGCIIWSGDIVDARYVDEGQDLYLRLAKSELAEDVKAGKRKRKMSVRVIATICVSGAAAIILLFHIKNEAVRLEEGRPPNATAVTSIDLATLQKGTRSFSPRKVRGQGAFGVVYEGQLPKDHPLVGGLPSRKVAVKRLKLSSSLPNRVLSDYKREVEIVGNLCHDNLARLLAYCNDGDERILVYEYVEKRSLDLYIFGKPSARASLNWAKRLEIIRGICQGVWYLHQGSGENIVHRDLKPSNVLLDQNNVPKIADFGTLKLFHEDQTGAQTVVISPGYASPEYAEHGEMTPKCDVFSFGVVLLEVISGRRNNATPSVISHTDTQAWRLWEEHRVLDLLDTAVAPPAQLRSGSEDLSSELRRCIQIGLLCVQQSPGDRPAISAVLAILGSQDSPLEQPKGPMKQLRPTGNDGMSPDLESSTVVHLT</sequence>
<protein>
    <submittedName>
        <fullName evidence="1">Uncharacterized protein</fullName>
    </submittedName>
</protein>
<reference evidence="1" key="2">
    <citation type="submission" date="2025-09" db="UniProtKB">
        <authorList>
            <consortium name="EnsemblPlants"/>
        </authorList>
    </citation>
    <scope>IDENTIFICATION</scope>
</reference>
<accession>A0ACD5UEP9</accession>
<reference evidence="1" key="1">
    <citation type="submission" date="2021-05" db="EMBL/GenBank/DDBJ databases">
        <authorList>
            <person name="Scholz U."/>
            <person name="Mascher M."/>
            <person name="Fiebig A."/>
        </authorList>
    </citation>
    <scope>NUCLEOTIDE SEQUENCE [LARGE SCALE GENOMIC DNA]</scope>
</reference>